<feature type="transmembrane region" description="Helical" evidence="1">
    <location>
        <begin position="29"/>
        <end position="51"/>
    </location>
</feature>
<feature type="transmembrane region" description="Helical" evidence="1">
    <location>
        <begin position="122"/>
        <end position="141"/>
    </location>
</feature>
<feature type="transmembrane region" description="Helical" evidence="1">
    <location>
        <begin position="175"/>
        <end position="197"/>
    </location>
</feature>
<dbReference type="Proteomes" id="UP001519460">
    <property type="component" value="Unassembled WGS sequence"/>
</dbReference>
<dbReference type="AlphaFoldDB" id="A0ABD0KAP1"/>
<feature type="transmembrane region" description="Helical" evidence="1">
    <location>
        <begin position="209"/>
        <end position="232"/>
    </location>
</feature>
<sequence>AMIANHHLNRKLNSLESFFTCGENVMVEVGVYLLATLAHLLVAVVIMAEALQFQQWVKLGRKAQLVVTMVLCLVAFVYVAVVLTTVFYKVTLADSKNPCDEYGYVNYSFDEKTWRAMPAVDYLVPTAAVMFAVVLLLIAYVSKSSTAAMTTTPGHLAFETNNPPMPARRQFPADAVLAGLVVVFFPFVFFFIAFAAWDLEPRMERSARWKLWAAGRLLGVLSLVLIPCCWLLDPAIRADWWRCCRGRPRADHMQDTPEPLGIQNAGYAEEYTRL</sequence>
<keyword evidence="1" id="KW-0812">Transmembrane</keyword>
<gene>
    <name evidence="2" type="ORF">BaRGS_00024628</name>
</gene>
<evidence type="ECO:0000256" key="1">
    <source>
        <dbReference type="SAM" id="Phobius"/>
    </source>
</evidence>
<evidence type="ECO:0000313" key="3">
    <source>
        <dbReference type="Proteomes" id="UP001519460"/>
    </source>
</evidence>
<keyword evidence="1" id="KW-1133">Transmembrane helix</keyword>
<dbReference type="EMBL" id="JACVVK020000215">
    <property type="protein sequence ID" value="KAK7484139.1"/>
    <property type="molecule type" value="Genomic_DNA"/>
</dbReference>
<evidence type="ECO:0000313" key="2">
    <source>
        <dbReference type="EMBL" id="KAK7484139.1"/>
    </source>
</evidence>
<keyword evidence="1" id="KW-0472">Membrane</keyword>
<organism evidence="2 3">
    <name type="scientific">Batillaria attramentaria</name>
    <dbReference type="NCBI Taxonomy" id="370345"/>
    <lineage>
        <taxon>Eukaryota</taxon>
        <taxon>Metazoa</taxon>
        <taxon>Spiralia</taxon>
        <taxon>Lophotrochozoa</taxon>
        <taxon>Mollusca</taxon>
        <taxon>Gastropoda</taxon>
        <taxon>Caenogastropoda</taxon>
        <taxon>Sorbeoconcha</taxon>
        <taxon>Cerithioidea</taxon>
        <taxon>Batillariidae</taxon>
        <taxon>Batillaria</taxon>
    </lineage>
</organism>
<comment type="caution">
    <text evidence="2">The sequence shown here is derived from an EMBL/GenBank/DDBJ whole genome shotgun (WGS) entry which is preliminary data.</text>
</comment>
<name>A0ABD0KAP1_9CAEN</name>
<accession>A0ABD0KAP1</accession>
<feature type="non-terminal residue" evidence="2">
    <location>
        <position position="1"/>
    </location>
</feature>
<proteinExistence type="predicted"/>
<keyword evidence="3" id="KW-1185">Reference proteome</keyword>
<reference evidence="2 3" key="1">
    <citation type="journal article" date="2023" name="Sci. Data">
        <title>Genome assembly of the Korean intertidal mud-creeper Batillaria attramentaria.</title>
        <authorList>
            <person name="Patra A.K."/>
            <person name="Ho P.T."/>
            <person name="Jun S."/>
            <person name="Lee S.J."/>
            <person name="Kim Y."/>
            <person name="Won Y.J."/>
        </authorList>
    </citation>
    <scope>NUCLEOTIDE SEQUENCE [LARGE SCALE GENOMIC DNA]</scope>
    <source>
        <strain evidence="2">Wonlab-2016</strain>
    </source>
</reference>
<feature type="transmembrane region" description="Helical" evidence="1">
    <location>
        <begin position="63"/>
        <end position="88"/>
    </location>
</feature>
<protein>
    <submittedName>
        <fullName evidence="2">Uncharacterized protein</fullName>
    </submittedName>
</protein>